<dbReference type="InterPro" id="IPR050812">
    <property type="entry name" value="Preph/Arog_dehydrog"/>
</dbReference>
<dbReference type="PROSITE" id="PS51176">
    <property type="entry name" value="PDH_ADH"/>
    <property type="match status" value="1"/>
</dbReference>
<dbReference type="InterPro" id="IPR002912">
    <property type="entry name" value="ACT_dom"/>
</dbReference>
<keyword evidence="6" id="KW-0560">Oxidoreductase</keyword>
<evidence type="ECO:0000256" key="2">
    <source>
        <dbReference type="ARBA" id="ARBA00007964"/>
    </source>
</evidence>
<evidence type="ECO:0000259" key="11">
    <source>
        <dbReference type="PROSITE" id="PS51671"/>
    </source>
</evidence>
<dbReference type="GO" id="GO:0004665">
    <property type="term" value="F:prephenate dehydrogenase (NADP+) activity"/>
    <property type="evidence" value="ECO:0007669"/>
    <property type="project" value="InterPro"/>
</dbReference>
<feature type="domain" description="ACT" evidence="11">
    <location>
        <begin position="297"/>
        <end position="366"/>
    </location>
</feature>
<dbReference type="EMBL" id="CP121694">
    <property type="protein sequence ID" value="WRO22969.1"/>
    <property type="molecule type" value="Genomic_DNA"/>
</dbReference>
<dbReference type="InterPro" id="IPR036291">
    <property type="entry name" value="NAD(P)-bd_dom_sf"/>
</dbReference>
<dbReference type="SUPFAM" id="SSF48179">
    <property type="entry name" value="6-phosphogluconate dehydrogenase C-terminal domain-like"/>
    <property type="match status" value="1"/>
</dbReference>
<keyword evidence="7" id="KW-0520">NAD</keyword>
<dbReference type="Gene3D" id="1.10.3660.10">
    <property type="entry name" value="6-phosphogluconate dehydrogenase C-terminal like domain"/>
    <property type="match status" value="1"/>
</dbReference>
<keyword evidence="8" id="KW-0028">Amino-acid biosynthesis</keyword>
<proteinExistence type="inferred from homology"/>
<evidence type="ECO:0000256" key="3">
    <source>
        <dbReference type="ARBA" id="ARBA00012068"/>
    </source>
</evidence>
<evidence type="ECO:0000256" key="6">
    <source>
        <dbReference type="ARBA" id="ARBA00023002"/>
    </source>
</evidence>
<dbReference type="AlphaFoldDB" id="A0AAU0UT05"/>
<dbReference type="Proteomes" id="UP001329915">
    <property type="component" value="Chromosome"/>
</dbReference>
<comment type="similarity">
    <text evidence="2">Belongs to the prephenate/arogenate dehydrogenase family.</text>
</comment>
<dbReference type="SUPFAM" id="SSF55021">
    <property type="entry name" value="ACT-like"/>
    <property type="match status" value="1"/>
</dbReference>
<dbReference type="Pfam" id="PF20463">
    <property type="entry name" value="PDH_C"/>
    <property type="match status" value="1"/>
</dbReference>
<comment type="catalytic activity">
    <reaction evidence="9">
        <text>prephenate + NAD(+) = 3-(4-hydroxyphenyl)pyruvate + CO2 + NADH</text>
        <dbReference type="Rhea" id="RHEA:13869"/>
        <dbReference type="ChEBI" id="CHEBI:16526"/>
        <dbReference type="ChEBI" id="CHEBI:29934"/>
        <dbReference type="ChEBI" id="CHEBI:36242"/>
        <dbReference type="ChEBI" id="CHEBI:57540"/>
        <dbReference type="ChEBI" id="CHEBI:57945"/>
        <dbReference type="EC" id="1.3.1.12"/>
    </reaction>
</comment>
<dbReference type="RefSeq" id="WP_366922362.1">
    <property type="nucleotide sequence ID" value="NZ_CP121694.1"/>
</dbReference>
<dbReference type="InterPro" id="IPR046825">
    <property type="entry name" value="PDH_C"/>
</dbReference>
<dbReference type="InterPro" id="IPR003099">
    <property type="entry name" value="Prephen_DH"/>
</dbReference>
<evidence type="ECO:0000313" key="12">
    <source>
        <dbReference type="EMBL" id="WRO22969.1"/>
    </source>
</evidence>
<name>A0AAU0UT05_9FIRM</name>
<evidence type="ECO:0000256" key="4">
    <source>
        <dbReference type="ARBA" id="ARBA00016891"/>
    </source>
</evidence>
<evidence type="ECO:0000256" key="9">
    <source>
        <dbReference type="ARBA" id="ARBA00049260"/>
    </source>
</evidence>
<dbReference type="PANTHER" id="PTHR21363">
    <property type="entry name" value="PREPHENATE DEHYDROGENASE"/>
    <property type="match status" value="1"/>
</dbReference>
<dbReference type="EC" id="1.3.1.12" evidence="3"/>
<keyword evidence="13" id="KW-1185">Reference proteome</keyword>
<dbReference type="Gene3D" id="3.40.50.720">
    <property type="entry name" value="NAD(P)-binding Rossmann-like Domain"/>
    <property type="match status" value="1"/>
</dbReference>
<reference evidence="12 13" key="1">
    <citation type="submission" date="2023-04" db="EMBL/GenBank/DDBJ databases">
        <authorList>
            <person name="Hsu D."/>
        </authorList>
    </citation>
    <scope>NUCLEOTIDE SEQUENCE [LARGE SCALE GENOMIC DNA]</scope>
    <source>
        <strain evidence="12 13">MK1</strain>
    </source>
</reference>
<evidence type="ECO:0000256" key="8">
    <source>
        <dbReference type="ARBA" id="ARBA00023141"/>
    </source>
</evidence>
<evidence type="ECO:0000256" key="1">
    <source>
        <dbReference type="ARBA" id="ARBA00005067"/>
    </source>
</evidence>
<sequence>MTKFGRLVIVGLGLIGGSLAMAWKKAAVAEEIVGVDIDDAVCTMAETMGAVDWATREVAEAVSKAQVVVLAVPVAKIEQVAELVLKHIPRQCLITDVGSTKAGLTGRLSDIFAHRGTYIGGHPMAGSEQTGIAGADPYLFENAVYILTPRQENIPAVDQLALLVGKLGARSIIMPPGQHDAIVAAVSHLPHVVAAGLVNTASGVEERFPRTLMLAAGGFRDTTRIASGDPGLWQGICRANKEQLLQVLKEFQHNITHFIHLLAADDTDGIKGYLTRARITRESIPAKRRGFLPQVFDLVVTVPDRPGMIGSLAQLLGGHGVNIADIEILRAREGDGGTIRLGVQSAEALDRAVELLAGAGYPVRKL</sequence>
<dbReference type="InterPro" id="IPR046826">
    <property type="entry name" value="PDH_N"/>
</dbReference>
<dbReference type="Pfam" id="PF01842">
    <property type="entry name" value="ACT"/>
    <property type="match status" value="1"/>
</dbReference>
<feature type="domain" description="Prephenate/arogenate dehydrogenase" evidence="10">
    <location>
        <begin position="5"/>
        <end position="292"/>
    </location>
</feature>
<dbReference type="Gene3D" id="3.30.70.260">
    <property type="match status" value="1"/>
</dbReference>
<evidence type="ECO:0000256" key="7">
    <source>
        <dbReference type="ARBA" id="ARBA00023027"/>
    </source>
</evidence>
<dbReference type="GO" id="GO:0008977">
    <property type="term" value="F:prephenate dehydrogenase (NAD+) activity"/>
    <property type="evidence" value="ECO:0007669"/>
    <property type="project" value="UniProtKB-EC"/>
</dbReference>
<dbReference type="KEGG" id="dbc:MFMK1_002815"/>
<dbReference type="GO" id="GO:0006571">
    <property type="term" value="P:tyrosine biosynthetic process"/>
    <property type="evidence" value="ECO:0007669"/>
    <property type="project" value="UniProtKB-KW"/>
</dbReference>
<comment type="pathway">
    <text evidence="1">Amino-acid biosynthesis; L-tyrosine biosynthesis; (4-hydroxyphenyl)pyruvate from prephenate (NAD(+) route): step 1/1.</text>
</comment>
<evidence type="ECO:0000256" key="5">
    <source>
        <dbReference type="ARBA" id="ARBA00022498"/>
    </source>
</evidence>
<gene>
    <name evidence="12" type="ORF">MFMK1_002815</name>
</gene>
<dbReference type="CDD" id="cd04909">
    <property type="entry name" value="ACT_PDH-BS"/>
    <property type="match status" value="1"/>
</dbReference>
<dbReference type="FunFam" id="3.40.50.720:FF:000208">
    <property type="entry name" value="Prephenate dehydrogenase"/>
    <property type="match status" value="1"/>
</dbReference>
<organism evidence="12 13">
    <name type="scientific">Metallumcola ferriviriculae</name>
    <dbReference type="NCBI Taxonomy" id="3039180"/>
    <lineage>
        <taxon>Bacteria</taxon>
        <taxon>Bacillati</taxon>
        <taxon>Bacillota</taxon>
        <taxon>Clostridia</taxon>
        <taxon>Neomoorellales</taxon>
        <taxon>Desulfitibacteraceae</taxon>
        <taxon>Metallumcola</taxon>
    </lineage>
</organism>
<dbReference type="Pfam" id="PF02153">
    <property type="entry name" value="PDH_N"/>
    <property type="match status" value="1"/>
</dbReference>
<dbReference type="SUPFAM" id="SSF51735">
    <property type="entry name" value="NAD(P)-binding Rossmann-fold domains"/>
    <property type="match status" value="1"/>
</dbReference>
<dbReference type="InterPro" id="IPR008927">
    <property type="entry name" value="6-PGluconate_DH-like_C_sf"/>
</dbReference>
<dbReference type="InterPro" id="IPR045865">
    <property type="entry name" value="ACT-like_dom_sf"/>
</dbReference>
<keyword evidence="5" id="KW-0827">Tyrosine biosynthesis</keyword>
<dbReference type="PROSITE" id="PS51671">
    <property type="entry name" value="ACT"/>
    <property type="match status" value="1"/>
</dbReference>
<evidence type="ECO:0000313" key="13">
    <source>
        <dbReference type="Proteomes" id="UP001329915"/>
    </source>
</evidence>
<protein>
    <recommendedName>
        <fullName evidence="4">Prephenate dehydrogenase</fullName>
        <ecNumber evidence="3">1.3.1.12</ecNumber>
    </recommendedName>
</protein>
<evidence type="ECO:0000259" key="10">
    <source>
        <dbReference type="PROSITE" id="PS51176"/>
    </source>
</evidence>
<keyword evidence="8" id="KW-0057">Aromatic amino acid biosynthesis</keyword>
<accession>A0AAU0UT05</accession>
<dbReference type="GO" id="GO:0070403">
    <property type="term" value="F:NAD+ binding"/>
    <property type="evidence" value="ECO:0007669"/>
    <property type="project" value="InterPro"/>
</dbReference>
<dbReference type="PANTHER" id="PTHR21363:SF0">
    <property type="entry name" value="PREPHENATE DEHYDROGENASE [NADP(+)]"/>
    <property type="match status" value="1"/>
</dbReference>